<name>A0A5C8ZAG8_9GAMM</name>
<organism evidence="1 2">
    <name type="scientific">Reinekea thalattae</name>
    <dbReference type="NCBI Taxonomy" id="2593301"/>
    <lineage>
        <taxon>Bacteria</taxon>
        <taxon>Pseudomonadati</taxon>
        <taxon>Pseudomonadota</taxon>
        <taxon>Gammaproteobacteria</taxon>
        <taxon>Oceanospirillales</taxon>
        <taxon>Saccharospirillaceae</taxon>
        <taxon>Reinekea</taxon>
    </lineage>
</organism>
<sequence>MGSFNGVADNCVIGSDCY</sequence>
<dbReference type="Proteomes" id="UP000321764">
    <property type="component" value="Unassembled WGS sequence"/>
</dbReference>
<accession>A0A5C8ZAG8</accession>
<protein>
    <submittedName>
        <fullName evidence="1">Uncharacterized protein</fullName>
    </submittedName>
</protein>
<gene>
    <name evidence="1" type="ORF">FME95_03195</name>
</gene>
<keyword evidence="2" id="KW-1185">Reference proteome</keyword>
<proteinExistence type="predicted"/>
<comment type="caution">
    <text evidence="1">The sequence shown here is derived from an EMBL/GenBank/DDBJ whole genome shotgun (WGS) entry which is preliminary data.</text>
</comment>
<evidence type="ECO:0000313" key="1">
    <source>
        <dbReference type="EMBL" id="TXR54942.1"/>
    </source>
</evidence>
<dbReference type="EMBL" id="VKAD01000001">
    <property type="protein sequence ID" value="TXR54942.1"/>
    <property type="molecule type" value="Genomic_DNA"/>
</dbReference>
<reference evidence="1 2" key="1">
    <citation type="submission" date="2019-07" db="EMBL/GenBank/DDBJ databases">
        <title>Reinekea sp. strain SSH23 genome sequencing and assembly.</title>
        <authorList>
            <person name="Kim I."/>
        </authorList>
    </citation>
    <scope>NUCLEOTIDE SEQUENCE [LARGE SCALE GENOMIC DNA]</scope>
    <source>
        <strain evidence="1 2">SSH23</strain>
    </source>
</reference>
<dbReference type="AlphaFoldDB" id="A0A5C8ZAG8"/>
<evidence type="ECO:0000313" key="2">
    <source>
        <dbReference type="Proteomes" id="UP000321764"/>
    </source>
</evidence>